<dbReference type="SUPFAM" id="SSF82714">
    <property type="entry name" value="Multidrug efflux transporter AcrB TolC docking domain, DN and DC subdomains"/>
    <property type="match status" value="2"/>
</dbReference>
<reference evidence="2 3" key="1">
    <citation type="submission" date="2016-09" db="EMBL/GenBank/DDBJ databases">
        <title>Genomic analysis reveals versatility of anaerobic energy metabolism of Geosporobacter ferrireducens IRF9 of phylum Firmicutes.</title>
        <authorList>
            <person name="Kim S.-J."/>
        </authorList>
    </citation>
    <scope>NUCLEOTIDE SEQUENCE [LARGE SCALE GENOMIC DNA]</scope>
    <source>
        <strain evidence="2 3">IRF9</strain>
    </source>
</reference>
<feature type="transmembrane region" description="Helical" evidence="1">
    <location>
        <begin position="851"/>
        <end position="869"/>
    </location>
</feature>
<dbReference type="STRING" id="1424294.Gferi_21895"/>
<dbReference type="RefSeq" id="WP_069980272.1">
    <property type="nucleotide sequence ID" value="NZ_CP017269.1"/>
</dbReference>
<feature type="transmembrane region" description="Helical" evidence="1">
    <location>
        <begin position="387"/>
        <end position="407"/>
    </location>
</feature>
<dbReference type="GO" id="GO:0042910">
    <property type="term" value="F:xenobiotic transmembrane transporter activity"/>
    <property type="evidence" value="ECO:0007669"/>
    <property type="project" value="TreeGrafter"/>
</dbReference>
<dbReference type="PANTHER" id="PTHR32063:SF0">
    <property type="entry name" value="SWARMING MOTILITY PROTEIN SWRC"/>
    <property type="match status" value="1"/>
</dbReference>
<dbReference type="SUPFAM" id="SSF82693">
    <property type="entry name" value="Multidrug efflux transporter AcrB pore domain, PN1, PN2, PC1 and PC2 subdomains"/>
    <property type="match status" value="3"/>
</dbReference>
<name>A0A1D8GM11_9FIRM</name>
<organism evidence="2 3">
    <name type="scientific">Geosporobacter ferrireducens</name>
    <dbReference type="NCBI Taxonomy" id="1424294"/>
    <lineage>
        <taxon>Bacteria</taxon>
        <taxon>Bacillati</taxon>
        <taxon>Bacillota</taxon>
        <taxon>Clostridia</taxon>
        <taxon>Peptostreptococcales</taxon>
        <taxon>Thermotaleaceae</taxon>
        <taxon>Geosporobacter</taxon>
    </lineage>
</organism>
<dbReference type="Gene3D" id="1.20.1640.10">
    <property type="entry name" value="Multidrug efflux transporter AcrB transmembrane domain"/>
    <property type="match status" value="2"/>
</dbReference>
<feature type="transmembrane region" description="Helical" evidence="1">
    <location>
        <begin position="356"/>
        <end position="375"/>
    </location>
</feature>
<feature type="transmembrane region" description="Helical" evidence="1">
    <location>
        <begin position="427"/>
        <end position="448"/>
    </location>
</feature>
<dbReference type="AlphaFoldDB" id="A0A1D8GM11"/>
<evidence type="ECO:0000313" key="3">
    <source>
        <dbReference type="Proteomes" id="UP000095743"/>
    </source>
</evidence>
<feature type="transmembrane region" description="Helical" evidence="1">
    <location>
        <begin position="533"/>
        <end position="554"/>
    </location>
</feature>
<dbReference type="Proteomes" id="UP000095743">
    <property type="component" value="Chromosome"/>
</dbReference>
<dbReference type="Pfam" id="PF00873">
    <property type="entry name" value="ACR_tran"/>
    <property type="match status" value="1"/>
</dbReference>
<feature type="transmembrane region" description="Helical" evidence="1">
    <location>
        <begin position="881"/>
        <end position="901"/>
    </location>
</feature>
<evidence type="ECO:0000256" key="1">
    <source>
        <dbReference type="SAM" id="Phobius"/>
    </source>
</evidence>
<keyword evidence="3" id="KW-1185">Reference proteome</keyword>
<protein>
    <submittedName>
        <fullName evidence="2">Multidrug ABC transporter</fullName>
    </submittedName>
</protein>
<dbReference type="Gene3D" id="3.30.70.1320">
    <property type="entry name" value="Multidrug efflux transporter AcrB pore domain like"/>
    <property type="match status" value="1"/>
</dbReference>
<feature type="transmembrane region" description="Helical" evidence="1">
    <location>
        <begin position="953"/>
        <end position="972"/>
    </location>
</feature>
<feature type="transmembrane region" description="Helical" evidence="1">
    <location>
        <begin position="984"/>
        <end position="1010"/>
    </location>
</feature>
<feature type="transmembrane region" description="Helical" evidence="1">
    <location>
        <begin position="12"/>
        <end position="34"/>
    </location>
</feature>
<feature type="transmembrane region" description="Helical" evidence="1">
    <location>
        <begin position="460"/>
        <end position="483"/>
    </location>
</feature>
<proteinExistence type="predicted"/>
<dbReference type="InterPro" id="IPR001036">
    <property type="entry name" value="Acrflvin-R"/>
</dbReference>
<dbReference type="PANTHER" id="PTHR32063">
    <property type="match status" value="1"/>
</dbReference>
<dbReference type="GO" id="GO:0005886">
    <property type="term" value="C:plasma membrane"/>
    <property type="evidence" value="ECO:0007669"/>
    <property type="project" value="TreeGrafter"/>
</dbReference>
<feature type="transmembrane region" description="Helical" evidence="1">
    <location>
        <begin position="330"/>
        <end position="349"/>
    </location>
</feature>
<dbReference type="Gene3D" id="3.30.2090.10">
    <property type="entry name" value="Multidrug efflux transporter AcrB TolC docking domain, DN and DC subdomains"/>
    <property type="match status" value="2"/>
</dbReference>
<accession>A0A1D8GM11</accession>
<sequence>MRLSHLAIGRPVTVMMMVIMIIVLGTVSLMGLNLDFFPDIAFPMAVVITNYDGVGPQEIEAIITKPLEQVMGTVDNFKTVSSTSANGQSMLMVEFTQGTNMDYAALQMREKVDMVRGMWPDEVTNPMIFQYNMSMMPIIQLGMSYGDDLAGLKLLAEDKVKDRLERIKGVAAVDIYGGLEDEIKINIIPHKLQGYNLSLTQVSQALRMENLNSPGGLLTEGKYQYTIRTTGEFKSIDEIHNLPITTAVGIIRLEDIAEISQGYKDAYVNAYMNGEPTVLLQIRKQSGFNTVRVSNSINAELNKIIEELDAVEFKTIFDQADFVKESLGSVAKNAIVGGILAILVLFIFLKNIRTTFIVGVAIPISIITTFILIYFSGITLNMMSLGGLALGIGMLVDSAIVVLESIYRYREEGYSRIEAAREGSSEVAMAVIASTLTTVAVFLPIAFIRDNIAIEMFRELALTVAYSLLASLIISLTLVPMLASKILKIDRNVESKKKTPAAIVGRKFDKIMKSVELRYEKLLNWSLRRRKTVIFGILILLVLSVVITALFIGAEFFPNTDEGMFTAKVELPKGYSLEETSKIATEVGQRIQEFDELEYIFVIEGDEGELSTAIIYASFGSKLDREKGIDQLLDEVRIKLQGIAGAKISVEKFSMMSMGAGGKPITINITGDDLDTLEDLAANVVEEISLIPGTREVTSSIAETVPEAQVSINREKASQYGISTYSLADTVQTAIMGQTVTRYKVNGEEIDVRVRLHEGWRNDLRDLDYITITSPMGQQIPLYEIAYITYGNSPASIHRSDQIRQVTVTGDISGRDQRSIFVDIQNKINEMSIPSGYQVKLGGENEDMIEAAKAFGLALLLAVLLVYIIMASQFESLLHPFIIMFTVPLAFIGISIAMAVARKPFSVPAFTGVIMLAGIVVNNGIVLVDYINTLRKRGMDRAEAICKAGPVRLRPILMTTLTTVLGLIPLALGIGEGAEQQAPMAITVIGGLSFSTLLTLVFIPVIYTLLDDFRNWMKKKVIRKKNTTINI</sequence>
<dbReference type="InterPro" id="IPR027463">
    <property type="entry name" value="AcrB_DN_DC_subdom"/>
</dbReference>
<gene>
    <name evidence="2" type="ORF">Gferi_21895</name>
</gene>
<keyword evidence="1" id="KW-1133">Transmembrane helix</keyword>
<dbReference type="Gene3D" id="3.30.70.1430">
    <property type="entry name" value="Multidrug efflux transporter AcrB pore domain"/>
    <property type="match status" value="2"/>
</dbReference>
<feature type="transmembrane region" description="Helical" evidence="1">
    <location>
        <begin position="907"/>
        <end position="932"/>
    </location>
</feature>
<keyword evidence="1" id="KW-0812">Transmembrane</keyword>
<dbReference type="SUPFAM" id="SSF82866">
    <property type="entry name" value="Multidrug efflux transporter AcrB transmembrane domain"/>
    <property type="match status" value="2"/>
</dbReference>
<dbReference type="KEGG" id="gfe:Gferi_21895"/>
<dbReference type="EMBL" id="CP017269">
    <property type="protein sequence ID" value="AOT71957.1"/>
    <property type="molecule type" value="Genomic_DNA"/>
</dbReference>
<dbReference type="Gene3D" id="3.30.70.1440">
    <property type="entry name" value="Multidrug efflux transporter AcrB pore domain"/>
    <property type="match status" value="1"/>
</dbReference>
<evidence type="ECO:0000313" key="2">
    <source>
        <dbReference type="EMBL" id="AOT71957.1"/>
    </source>
</evidence>
<dbReference type="PRINTS" id="PR00702">
    <property type="entry name" value="ACRIFLAVINRP"/>
</dbReference>
<keyword evidence="1" id="KW-0472">Membrane</keyword>